<evidence type="ECO:0000256" key="1">
    <source>
        <dbReference type="SAM" id="SignalP"/>
    </source>
</evidence>
<dbReference type="AlphaFoldDB" id="A0A3N1KQ63"/>
<gene>
    <name evidence="2" type="ORF">EDC65_3275</name>
</gene>
<evidence type="ECO:0000313" key="3">
    <source>
        <dbReference type="Proteomes" id="UP000278222"/>
    </source>
</evidence>
<dbReference type="InterPro" id="IPR006311">
    <property type="entry name" value="TAT_signal"/>
</dbReference>
<keyword evidence="3" id="KW-1185">Reference proteome</keyword>
<reference evidence="2 3" key="1">
    <citation type="submission" date="2018-11" db="EMBL/GenBank/DDBJ databases">
        <title>Genomic Encyclopedia of Type Strains, Phase IV (KMG-IV): sequencing the most valuable type-strain genomes for metagenomic binning, comparative biology and taxonomic classification.</title>
        <authorList>
            <person name="Goeker M."/>
        </authorList>
    </citation>
    <scope>NUCLEOTIDE SEQUENCE [LARGE SCALE GENOMIC DNA]</scope>
    <source>
        <strain evidence="2 3">DSM 5900</strain>
    </source>
</reference>
<name>A0A3N1KQ63_9PROT</name>
<protein>
    <submittedName>
        <fullName evidence="2">Uncharacterized protein (DUF1501 family)</fullName>
    </submittedName>
</protein>
<comment type="caution">
    <text evidence="2">The sequence shown here is derived from an EMBL/GenBank/DDBJ whole genome shotgun (WGS) entry which is preliminary data.</text>
</comment>
<feature type="chain" id="PRO_5018167020" evidence="1">
    <location>
        <begin position="26"/>
        <end position="400"/>
    </location>
</feature>
<dbReference type="InterPro" id="IPR010869">
    <property type="entry name" value="DUF1501"/>
</dbReference>
<sequence>MTHLPRIGRRSFLLGLSALAMSANARLAVAATAGTSQAEDGRLVVVILRGAMDGMAVLAPYGDARYRELRGPIALPEPGQEGGLLDCGGFFGLHPRLANLHGYYREGAVLPIHAVAGPYRNRSHFEAQDMMESGAPERLTSGWLNRALESLPNVPSDRPEVGLAVGLDLPLLMRGPRRVGMWAPPRPVRPPPDLYARMAETLHADPLLGPAVLEGLRGRGYASSVLMEEPQRGGGFMALAASAGTLLAAPHGPRVAALEIGGWDTHADQPRRLEPVLGQLDDGLAAMRAQLGEVWDRTAILVMTEFGRTARVNGNNGTDHGTGGAAFLLGGVVRGGRVLADWPGLSEDRLFEKRDLQPTRDLRAIAKGLLRDHLRLPASAIAAAFPGSSGVDAEDGLLRS</sequence>
<organism evidence="2 3">
    <name type="scientific">Stella humosa</name>
    <dbReference type="NCBI Taxonomy" id="94"/>
    <lineage>
        <taxon>Bacteria</taxon>
        <taxon>Pseudomonadati</taxon>
        <taxon>Pseudomonadota</taxon>
        <taxon>Alphaproteobacteria</taxon>
        <taxon>Rhodospirillales</taxon>
        <taxon>Stellaceae</taxon>
        <taxon>Stella</taxon>
    </lineage>
</organism>
<keyword evidence="1" id="KW-0732">Signal</keyword>
<dbReference type="Pfam" id="PF07394">
    <property type="entry name" value="DUF1501"/>
    <property type="match status" value="1"/>
</dbReference>
<dbReference type="EMBL" id="RJKX01000015">
    <property type="protein sequence ID" value="ROP83933.1"/>
    <property type="molecule type" value="Genomic_DNA"/>
</dbReference>
<dbReference type="PANTHER" id="PTHR43737:SF1">
    <property type="entry name" value="DUF1501 DOMAIN-CONTAINING PROTEIN"/>
    <property type="match status" value="1"/>
</dbReference>
<accession>A0A3N1KQ63</accession>
<evidence type="ECO:0000313" key="2">
    <source>
        <dbReference type="EMBL" id="ROP83933.1"/>
    </source>
</evidence>
<dbReference type="PROSITE" id="PS51318">
    <property type="entry name" value="TAT"/>
    <property type="match status" value="1"/>
</dbReference>
<proteinExistence type="predicted"/>
<feature type="signal peptide" evidence="1">
    <location>
        <begin position="1"/>
        <end position="25"/>
    </location>
</feature>
<dbReference type="RefSeq" id="WP_123691436.1">
    <property type="nucleotide sequence ID" value="NZ_AP019700.1"/>
</dbReference>
<dbReference type="PANTHER" id="PTHR43737">
    <property type="entry name" value="BLL7424 PROTEIN"/>
    <property type="match status" value="1"/>
</dbReference>
<dbReference type="OrthoDB" id="9779968at2"/>
<dbReference type="Proteomes" id="UP000278222">
    <property type="component" value="Unassembled WGS sequence"/>
</dbReference>